<keyword evidence="6" id="KW-0206">Cytoskeleton</keyword>
<evidence type="ECO:0000256" key="2">
    <source>
        <dbReference type="ARBA" id="ARBA00022490"/>
    </source>
</evidence>
<reference evidence="13" key="1">
    <citation type="submission" date="2021-02" db="EMBL/GenBank/DDBJ databases">
        <authorList>
            <person name="Nowell W R."/>
        </authorList>
    </citation>
    <scope>NUCLEOTIDE SEQUENCE</scope>
</reference>
<evidence type="ECO:0000256" key="9">
    <source>
        <dbReference type="ARBA" id="ARBA00040649"/>
    </source>
</evidence>
<evidence type="ECO:0000256" key="6">
    <source>
        <dbReference type="ARBA" id="ARBA00023212"/>
    </source>
</evidence>
<keyword evidence="7" id="KW-0966">Cell projection</keyword>
<keyword evidence="15" id="KW-1185">Reference proteome</keyword>
<dbReference type="AlphaFoldDB" id="A0A813NI90"/>
<dbReference type="InterPro" id="IPR052320">
    <property type="entry name" value="Cytochrome_b5_domain"/>
</dbReference>
<evidence type="ECO:0000256" key="1">
    <source>
        <dbReference type="ARBA" id="ARBA00004430"/>
    </source>
</evidence>
<comment type="similarity">
    <text evidence="8">Belongs to the cytochrome b5 family.</text>
</comment>
<evidence type="ECO:0000256" key="3">
    <source>
        <dbReference type="ARBA" id="ARBA00022617"/>
    </source>
</evidence>
<feature type="domain" description="Cytochrome b5 heme-binding" evidence="12">
    <location>
        <begin position="298"/>
        <end position="401"/>
    </location>
</feature>
<evidence type="ECO:0000256" key="7">
    <source>
        <dbReference type="ARBA" id="ARBA00023273"/>
    </source>
</evidence>
<dbReference type="OrthoDB" id="260091at2759"/>
<evidence type="ECO:0000259" key="12">
    <source>
        <dbReference type="PROSITE" id="PS50255"/>
    </source>
</evidence>
<keyword evidence="11" id="KW-0732">Signal</keyword>
<dbReference type="GO" id="GO:0005930">
    <property type="term" value="C:axoneme"/>
    <property type="evidence" value="ECO:0007669"/>
    <property type="project" value="UniProtKB-SubCell"/>
</dbReference>
<evidence type="ECO:0000256" key="4">
    <source>
        <dbReference type="ARBA" id="ARBA00022723"/>
    </source>
</evidence>
<evidence type="ECO:0000313" key="14">
    <source>
        <dbReference type="EMBL" id="CAF0770520.1"/>
    </source>
</evidence>
<evidence type="ECO:0000256" key="8">
    <source>
        <dbReference type="ARBA" id="ARBA00038168"/>
    </source>
</evidence>
<dbReference type="EMBL" id="CAJNOI010000008">
    <property type="protein sequence ID" value="CAF0770520.1"/>
    <property type="molecule type" value="Genomic_DNA"/>
</dbReference>
<gene>
    <name evidence="14" type="ORF">BJG266_LOCUS3539</name>
    <name evidence="13" type="ORF">QVE165_LOCUS799</name>
</gene>
<organism evidence="13 15">
    <name type="scientific">Adineta steineri</name>
    <dbReference type="NCBI Taxonomy" id="433720"/>
    <lineage>
        <taxon>Eukaryota</taxon>
        <taxon>Metazoa</taxon>
        <taxon>Spiralia</taxon>
        <taxon>Gnathifera</taxon>
        <taxon>Rotifera</taxon>
        <taxon>Eurotatoria</taxon>
        <taxon>Bdelloidea</taxon>
        <taxon>Adinetida</taxon>
        <taxon>Adinetidae</taxon>
        <taxon>Adineta</taxon>
    </lineage>
</organism>
<dbReference type="PROSITE" id="PS50255">
    <property type="entry name" value="CYTOCHROME_B5_2"/>
    <property type="match status" value="1"/>
</dbReference>
<accession>A0A813NI90</accession>
<comment type="function">
    <text evidence="10">Radial spoke stalk protein that binds heme under oxidizing conditions. Required for the coordinated beating of multiple cilia maybe by functioning in a redox signaling pathway.</text>
</comment>
<keyword evidence="3" id="KW-0349">Heme</keyword>
<dbReference type="InterPro" id="IPR036400">
    <property type="entry name" value="Cyt_B5-like_heme/steroid_sf"/>
</dbReference>
<dbReference type="GO" id="GO:0046872">
    <property type="term" value="F:metal ion binding"/>
    <property type="evidence" value="ECO:0007669"/>
    <property type="project" value="UniProtKB-KW"/>
</dbReference>
<dbReference type="Proteomes" id="UP000663877">
    <property type="component" value="Unassembled WGS sequence"/>
</dbReference>
<keyword evidence="5" id="KW-0408">Iron</keyword>
<dbReference type="PANTHER" id="PTHR21281:SF0">
    <property type="entry name" value="CYTOCHROME B5 DOMAIN-CONTAINING PROTEIN 1"/>
    <property type="match status" value="1"/>
</dbReference>
<feature type="chain" id="PRO_5035596885" description="Cytochrome b5 domain-containing protein 1" evidence="11">
    <location>
        <begin position="19"/>
        <end position="499"/>
    </location>
</feature>
<dbReference type="InterPro" id="IPR001199">
    <property type="entry name" value="Cyt_B5-like_heme/steroid-bd"/>
</dbReference>
<dbReference type="EMBL" id="CAJNOM010000002">
    <property type="protein sequence ID" value="CAF0739128.1"/>
    <property type="molecule type" value="Genomic_DNA"/>
</dbReference>
<evidence type="ECO:0000313" key="13">
    <source>
        <dbReference type="EMBL" id="CAF0739128.1"/>
    </source>
</evidence>
<dbReference type="SUPFAM" id="SSF55856">
    <property type="entry name" value="Cytochrome b5-like heme/steroid binding domain"/>
    <property type="match status" value="1"/>
</dbReference>
<dbReference type="SMART" id="SM01117">
    <property type="entry name" value="Cyt-b5"/>
    <property type="match status" value="1"/>
</dbReference>
<evidence type="ECO:0000256" key="10">
    <source>
        <dbReference type="ARBA" id="ARBA00046139"/>
    </source>
</evidence>
<comment type="caution">
    <text evidence="13">The sequence shown here is derived from an EMBL/GenBank/DDBJ whole genome shotgun (WGS) entry which is preliminary data.</text>
</comment>
<protein>
    <recommendedName>
        <fullName evidence="9">Cytochrome b5 domain-containing protein 1</fullName>
    </recommendedName>
</protein>
<dbReference type="Pfam" id="PF00173">
    <property type="entry name" value="Cyt-b5"/>
    <property type="match status" value="1"/>
</dbReference>
<evidence type="ECO:0000256" key="5">
    <source>
        <dbReference type="ARBA" id="ARBA00023004"/>
    </source>
</evidence>
<proteinExistence type="inferred from homology"/>
<name>A0A813NI90_9BILA</name>
<dbReference type="Proteomes" id="UP000663832">
    <property type="component" value="Unassembled WGS sequence"/>
</dbReference>
<keyword evidence="4" id="KW-0479">Metal-binding</keyword>
<dbReference type="Gene3D" id="3.10.120.10">
    <property type="entry name" value="Cytochrome b5-like heme/steroid binding domain"/>
    <property type="match status" value="1"/>
</dbReference>
<keyword evidence="2" id="KW-0963">Cytoplasm</keyword>
<evidence type="ECO:0000256" key="11">
    <source>
        <dbReference type="SAM" id="SignalP"/>
    </source>
</evidence>
<comment type="subcellular location">
    <subcellularLocation>
        <location evidence="1">Cytoplasm</location>
        <location evidence="1">Cytoskeleton</location>
        <location evidence="1">Cilium axoneme</location>
    </subcellularLocation>
</comment>
<dbReference type="PANTHER" id="PTHR21281">
    <property type="entry name" value="CYTOCHROME B5 DOMAIN-CONTAINING PROTEIN 1"/>
    <property type="match status" value="1"/>
</dbReference>
<feature type="signal peptide" evidence="11">
    <location>
        <begin position="1"/>
        <end position="18"/>
    </location>
</feature>
<sequence length="499" mass="57875">MIVFIGFTILITSSISCGLSCITNKEPYKISGSQFDHLQVINILKNLESVELADGALCRIQFYISDEPQGLYFIFNNLLTQSDLSDNEARLEFIVTMPDMLKSSLIVKVEYACSERGGCEKQFVFRYIQWFLEMPLEYLRENIKPLLANPNELLKSRPNDRDARSTESIIFTSTVPLSINNDSILFQSTISNTTSGEFNKGMQDKTFDDYDKKARFLLPEIDSSNQQKKKYQIKKINNSSQPTPKKQFIFNHTINITEDGEKEQKSSSSILNKSTLDIPKYCRPNVNNTLQEQAESLLPFYTFNELTRHNDSNDAWICIFGHIYDITSLIRKAQGTKLYQQLISYGGQDISFLFDEITHEPRRRIHPQTFESVSVIENLSILESFGIPFWQTKDLFIGRLTEYPRYIRLIHNFSPDHPFILEIAEEETIGQIAIKFLKYNSHIFSYIWRYNQQILDFNKTLTENGIPNEELFHDKHGWRSDNENCLTIILCYSDDLTIA</sequence>
<evidence type="ECO:0000313" key="15">
    <source>
        <dbReference type="Proteomes" id="UP000663832"/>
    </source>
</evidence>